<keyword evidence="3 10" id="KW-0808">Transferase</keyword>
<feature type="domain" description="Helicase ATP-binding" evidence="13">
    <location>
        <begin position="195"/>
        <end position="359"/>
    </location>
</feature>
<evidence type="ECO:0000256" key="5">
    <source>
        <dbReference type="ARBA" id="ARBA00022741"/>
    </source>
</evidence>
<reference evidence="15" key="1">
    <citation type="submission" date="2021-02" db="EMBL/GenBank/DDBJ databases">
        <authorList>
            <person name="Nowell W R."/>
        </authorList>
    </citation>
    <scope>NUCLEOTIDE SEQUENCE</scope>
</reference>
<dbReference type="SMART" id="SM00487">
    <property type="entry name" value="DEXDc"/>
    <property type="match status" value="1"/>
</dbReference>
<dbReference type="GO" id="GO:0016787">
    <property type="term" value="F:hydrolase activity"/>
    <property type="evidence" value="ECO:0007669"/>
    <property type="project" value="UniProtKB-KW"/>
</dbReference>
<evidence type="ECO:0000256" key="9">
    <source>
        <dbReference type="ARBA" id="ARBA00047597"/>
    </source>
</evidence>
<keyword evidence="4" id="KW-0548">Nucleotidyltransferase</keyword>
<dbReference type="Gene3D" id="3.90.176.10">
    <property type="entry name" value="Toxin ADP-ribosyltransferase, Chain A, domain 1"/>
    <property type="match status" value="1"/>
</dbReference>
<feature type="compositionally biased region" description="Low complexity" evidence="12">
    <location>
        <begin position="14"/>
        <end position="30"/>
    </location>
</feature>
<name>A0A815FI06_9BILA</name>
<keyword evidence="6" id="KW-0378">Hydrolase</keyword>
<feature type="coiled-coil region" evidence="11">
    <location>
        <begin position="129"/>
        <end position="177"/>
    </location>
</feature>
<dbReference type="InterPro" id="IPR001650">
    <property type="entry name" value="Helicase_C-like"/>
</dbReference>
<dbReference type="InterPro" id="IPR027417">
    <property type="entry name" value="P-loop_NTPase"/>
</dbReference>
<dbReference type="SMART" id="SM00490">
    <property type="entry name" value="HELICc"/>
    <property type="match status" value="1"/>
</dbReference>
<evidence type="ECO:0000256" key="1">
    <source>
        <dbReference type="ARBA" id="ARBA00009558"/>
    </source>
</evidence>
<feature type="region of interest" description="Disordered" evidence="12">
    <location>
        <begin position="1"/>
        <end position="39"/>
    </location>
</feature>
<gene>
    <name evidence="15" type="ORF">SEV965_LOCUS27541</name>
</gene>
<sequence>MNFSSDNTEENTASSQGISSHSSSRSSSRTSQKRMRGSRVDTNVMELDCSFDHLNDEDINQVLITDDIKTISSSTSEKKQKLSDSELIEIIDEFLSIAKEKLQEFDISDEKYNNGDDEQVLDTVQQNALRESRLQKNEFQSAISCLNREYNDILPLLRNNSDKVLQLQRIKQKLECELKHWQSYLPIYTRRSDIIEKLKINQVLILKADSGSGKSTQIVQYLSDANFADEKQIICTQPYKLMARSLAARVAEEYGCKIGEEVGFQVASGEPITSSRTKIKFVTDTVFLNEYQNSPMLEQYSVVVIDEVQERKIDTDIVLGLMKQCLRKRKDLKLIVMSSTIDTCLFYDYFVSNFTCETLVVGSRTCPIEDIYLDDEDENYVQAAVTKAIEIHQSDEGGDILVFLRGQDEIDLALTDLNKKLENDRSYIALPLHEELSEKEITQIFEKMPNKRKIIFSTNIAESSITIDGVKHVVDSGMKKEKIWNEQKKIEVLKIGQITKNSVQQRRKRAGRTSVGKLPPVYGYRSAALVSIEKALEPIQSQIDELPYYIKIAKRNCHFPSEHGLSRDQSAAVYIYTMEWGDITLYCVLNKALRSENRQALKIWFPYLKLLDTALDKLPTVKEAVWRGVSLDIGKNFTENQIVTWWSVNSCSSSVKVIKDFLDNDKKSTLFLIEAVHGKKISGYTEYENENEVILRMGSQFRVKSDPLEQSNGSHVVHLIEIDDNDDQSLASAMNDMYLTAAKPPTKTTSGKLFILFLKKITLCMIYICETMKKCLNTD</sequence>
<dbReference type="GO" id="GO:0016779">
    <property type="term" value="F:nucleotidyltransferase activity"/>
    <property type="evidence" value="ECO:0007669"/>
    <property type="project" value="UniProtKB-KW"/>
</dbReference>
<keyword evidence="10" id="KW-0520">NAD</keyword>
<evidence type="ECO:0000256" key="6">
    <source>
        <dbReference type="ARBA" id="ARBA00022801"/>
    </source>
</evidence>
<keyword evidence="7" id="KW-0347">Helicase</keyword>
<evidence type="ECO:0000256" key="2">
    <source>
        <dbReference type="ARBA" id="ARBA00022676"/>
    </source>
</evidence>
<dbReference type="SUPFAM" id="SSF52540">
    <property type="entry name" value="P-loop containing nucleoside triphosphate hydrolases"/>
    <property type="match status" value="1"/>
</dbReference>
<dbReference type="SUPFAM" id="SSF56399">
    <property type="entry name" value="ADP-ribosylation"/>
    <property type="match status" value="1"/>
</dbReference>
<dbReference type="GO" id="GO:0106274">
    <property type="term" value="F:NAD+-protein-arginine ADP-ribosyltransferase activity"/>
    <property type="evidence" value="ECO:0007669"/>
    <property type="project" value="UniProtKB-EC"/>
</dbReference>
<evidence type="ECO:0000256" key="10">
    <source>
        <dbReference type="RuleBase" id="RU361228"/>
    </source>
</evidence>
<dbReference type="Pfam" id="PF00271">
    <property type="entry name" value="Helicase_C"/>
    <property type="match status" value="1"/>
</dbReference>
<dbReference type="PANTHER" id="PTHR18934:SF91">
    <property type="entry name" value="PRE-MRNA-SPLICING FACTOR ATP-DEPENDENT RNA HELICASE PRP16"/>
    <property type="match status" value="1"/>
</dbReference>
<dbReference type="Pfam" id="PF00270">
    <property type="entry name" value="DEAD"/>
    <property type="match status" value="1"/>
</dbReference>
<feature type="compositionally biased region" description="Polar residues" evidence="12">
    <location>
        <begin position="1"/>
        <end position="13"/>
    </location>
</feature>
<evidence type="ECO:0000256" key="7">
    <source>
        <dbReference type="ARBA" id="ARBA00022806"/>
    </source>
</evidence>
<evidence type="ECO:0000256" key="12">
    <source>
        <dbReference type="SAM" id="MobiDB-lite"/>
    </source>
</evidence>
<dbReference type="GO" id="GO:0005524">
    <property type="term" value="F:ATP binding"/>
    <property type="evidence" value="ECO:0007669"/>
    <property type="project" value="UniProtKB-KW"/>
</dbReference>
<dbReference type="InterPro" id="IPR011545">
    <property type="entry name" value="DEAD/DEAH_box_helicase_dom"/>
</dbReference>
<dbReference type="InterPro" id="IPR000768">
    <property type="entry name" value="ART"/>
</dbReference>
<proteinExistence type="inferred from homology"/>
<evidence type="ECO:0000259" key="13">
    <source>
        <dbReference type="PROSITE" id="PS51192"/>
    </source>
</evidence>
<dbReference type="AlphaFoldDB" id="A0A815FI06"/>
<evidence type="ECO:0000259" key="14">
    <source>
        <dbReference type="PROSITE" id="PS51194"/>
    </source>
</evidence>
<comment type="catalytic activity">
    <reaction evidence="9 10">
        <text>L-arginyl-[protein] + NAD(+) = N(omega)-(ADP-D-ribosyl)-L-arginyl-[protein] + nicotinamide + H(+)</text>
        <dbReference type="Rhea" id="RHEA:19149"/>
        <dbReference type="Rhea" id="RHEA-COMP:10532"/>
        <dbReference type="Rhea" id="RHEA-COMP:15087"/>
        <dbReference type="ChEBI" id="CHEBI:15378"/>
        <dbReference type="ChEBI" id="CHEBI:17154"/>
        <dbReference type="ChEBI" id="CHEBI:29965"/>
        <dbReference type="ChEBI" id="CHEBI:57540"/>
        <dbReference type="ChEBI" id="CHEBI:142554"/>
        <dbReference type="EC" id="2.4.2.31"/>
    </reaction>
</comment>
<keyword evidence="2 10" id="KW-0328">Glycosyltransferase</keyword>
<evidence type="ECO:0000256" key="11">
    <source>
        <dbReference type="SAM" id="Coils"/>
    </source>
</evidence>
<dbReference type="CDD" id="cd18791">
    <property type="entry name" value="SF2_C_RHA"/>
    <property type="match status" value="1"/>
</dbReference>
<evidence type="ECO:0000256" key="3">
    <source>
        <dbReference type="ARBA" id="ARBA00022679"/>
    </source>
</evidence>
<organism evidence="15 16">
    <name type="scientific">Rotaria sordida</name>
    <dbReference type="NCBI Taxonomy" id="392033"/>
    <lineage>
        <taxon>Eukaryota</taxon>
        <taxon>Metazoa</taxon>
        <taxon>Spiralia</taxon>
        <taxon>Gnathifera</taxon>
        <taxon>Rotifera</taxon>
        <taxon>Eurotatoria</taxon>
        <taxon>Bdelloidea</taxon>
        <taxon>Philodinida</taxon>
        <taxon>Philodinidae</taxon>
        <taxon>Rotaria</taxon>
    </lineage>
</organism>
<evidence type="ECO:0000313" key="15">
    <source>
        <dbReference type="EMBL" id="CAF1325529.1"/>
    </source>
</evidence>
<dbReference type="PROSITE" id="PS51996">
    <property type="entry name" value="TR_MART"/>
    <property type="match status" value="1"/>
</dbReference>
<keyword evidence="5" id="KW-0547">Nucleotide-binding</keyword>
<keyword evidence="11" id="KW-0175">Coiled coil</keyword>
<dbReference type="EC" id="2.4.2.31" evidence="10"/>
<keyword evidence="10" id="KW-0521">NADP</keyword>
<dbReference type="Proteomes" id="UP000663889">
    <property type="component" value="Unassembled WGS sequence"/>
</dbReference>
<dbReference type="CDD" id="cd17917">
    <property type="entry name" value="DEXHc_RHA-like"/>
    <property type="match status" value="1"/>
</dbReference>
<comment type="similarity">
    <text evidence="1 10">Belongs to the Arg-specific ADP-ribosyltransferase family.</text>
</comment>
<dbReference type="EMBL" id="CAJNOU010002488">
    <property type="protein sequence ID" value="CAF1325529.1"/>
    <property type="molecule type" value="Genomic_DNA"/>
</dbReference>
<dbReference type="GO" id="GO:0003723">
    <property type="term" value="F:RNA binding"/>
    <property type="evidence" value="ECO:0007669"/>
    <property type="project" value="TreeGrafter"/>
</dbReference>
<keyword evidence="8" id="KW-0067">ATP-binding</keyword>
<dbReference type="PANTHER" id="PTHR18934">
    <property type="entry name" value="ATP-DEPENDENT RNA HELICASE"/>
    <property type="match status" value="1"/>
</dbReference>
<accession>A0A815FI06</accession>
<dbReference type="PROSITE" id="PS51192">
    <property type="entry name" value="HELICASE_ATP_BIND_1"/>
    <property type="match status" value="1"/>
</dbReference>
<feature type="domain" description="Helicase C-terminal" evidence="14">
    <location>
        <begin position="384"/>
        <end position="554"/>
    </location>
</feature>
<comment type="caution">
    <text evidence="15">The sequence shown here is derived from an EMBL/GenBank/DDBJ whole genome shotgun (WGS) entry which is preliminary data.</text>
</comment>
<dbReference type="Pfam" id="PF01129">
    <property type="entry name" value="ART"/>
    <property type="match status" value="1"/>
</dbReference>
<evidence type="ECO:0000256" key="4">
    <source>
        <dbReference type="ARBA" id="ARBA00022695"/>
    </source>
</evidence>
<evidence type="ECO:0000256" key="8">
    <source>
        <dbReference type="ARBA" id="ARBA00022840"/>
    </source>
</evidence>
<dbReference type="GO" id="GO:0004386">
    <property type="term" value="F:helicase activity"/>
    <property type="evidence" value="ECO:0007669"/>
    <property type="project" value="UniProtKB-KW"/>
</dbReference>
<evidence type="ECO:0000313" key="16">
    <source>
        <dbReference type="Proteomes" id="UP000663889"/>
    </source>
</evidence>
<dbReference type="InterPro" id="IPR014001">
    <property type="entry name" value="Helicase_ATP-bd"/>
</dbReference>
<protein>
    <recommendedName>
        <fullName evidence="10">NAD(P)(+)--arginine ADP-ribosyltransferase</fullName>
        <ecNumber evidence="10">2.4.2.31</ecNumber>
    </recommendedName>
    <alternativeName>
        <fullName evidence="10">Mono(ADP-ribosyl)transferase</fullName>
    </alternativeName>
</protein>
<dbReference type="PROSITE" id="PS51194">
    <property type="entry name" value="HELICASE_CTER"/>
    <property type="match status" value="1"/>
</dbReference>
<dbReference type="Gene3D" id="3.40.50.300">
    <property type="entry name" value="P-loop containing nucleotide triphosphate hydrolases"/>
    <property type="match status" value="2"/>
</dbReference>